<dbReference type="AlphaFoldDB" id="A0A167GA68"/>
<proteinExistence type="predicted"/>
<evidence type="ECO:0000313" key="4">
    <source>
        <dbReference type="EMBL" id="OAD39174.1"/>
    </source>
</evidence>
<organism evidence="3 6">
    <name type="scientific">Hydrogenophaga crassostreae</name>
    <dbReference type="NCBI Taxonomy" id="1763535"/>
    <lineage>
        <taxon>Bacteria</taxon>
        <taxon>Pseudomonadati</taxon>
        <taxon>Pseudomonadota</taxon>
        <taxon>Betaproteobacteria</taxon>
        <taxon>Burkholderiales</taxon>
        <taxon>Comamonadaceae</taxon>
        <taxon>Hydrogenophaga</taxon>
    </lineage>
</organism>
<feature type="region of interest" description="Disordered" evidence="1">
    <location>
        <begin position="59"/>
        <end position="82"/>
    </location>
</feature>
<dbReference type="Proteomes" id="UP000185680">
    <property type="component" value="Chromosome"/>
</dbReference>
<protein>
    <recommendedName>
        <fullName evidence="2">Putative zinc-finger domain-containing protein</fullName>
    </recommendedName>
</protein>
<dbReference type="Pfam" id="PF13490">
    <property type="entry name" value="zf-HC2"/>
    <property type="match status" value="1"/>
</dbReference>
<dbReference type="EMBL" id="CP017476">
    <property type="protein sequence ID" value="AOW11576.1"/>
    <property type="molecule type" value="Genomic_DNA"/>
</dbReference>
<evidence type="ECO:0000313" key="3">
    <source>
        <dbReference type="EMBL" id="AOW11576.1"/>
    </source>
</evidence>
<dbReference type="Proteomes" id="UP000185657">
    <property type="component" value="Unassembled WGS sequence"/>
</dbReference>
<name>A0A167GA68_9BURK</name>
<accession>A0A167GA68</accession>
<sequence length="82" mass="9328">MTFLHTLFHSCRRVDELVSQSMDEPLGWLDRLRMGMHLRMCGPCQEVKHQVETLHEMGAGLGDLGAPDEEAPFTLPSQPPRR</sequence>
<gene>
    <name evidence="3" type="ORF">LPB072_00570</name>
    <name evidence="4" type="ORF">LPB72_22845</name>
</gene>
<dbReference type="RefSeq" id="WP_066097059.1">
    <property type="nucleotide sequence ID" value="NZ_CP017476.1"/>
</dbReference>
<reference evidence="3 6" key="2">
    <citation type="submission" date="2016-10" db="EMBL/GenBank/DDBJ databases">
        <title>Hydorgenophaga sp. LPB0072 isolated from gastropod.</title>
        <authorList>
            <person name="Kim E."/>
            <person name="Yi H."/>
        </authorList>
    </citation>
    <scope>NUCLEOTIDE SEQUENCE [LARGE SCALE GENOMIC DNA]</scope>
    <source>
        <strain evidence="3 6">LPB0072</strain>
    </source>
</reference>
<dbReference type="InterPro" id="IPR027383">
    <property type="entry name" value="Znf_put"/>
</dbReference>
<evidence type="ECO:0000259" key="2">
    <source>
        <dbReference type="Pfam" id="PF13490"/>
    </source>
</evidence>
<reference evidence="4 5" key="1">
    <citation type="submission" date="2016-02" db="EMBL/GenBank/DDBJ databases">
        <title>Draft genome sequence of Hydrogenophaga sp. LPB0072.</title>
        <authorList>
            <person name="Shin S.-K."/>
            <person name="Yi H."/>
        </authorList>
    </citation>
    <scope>NUCLEOTIDE SEQUENCE [LARGE SCALE GENOMIC DNA]</scope>
    <source>
        <strain evidence="4 5">LPB0072</strain>
    </source>
</reference>
<dbReference type="EMBL" id="LVWD01000044">
    <property type="protein sequence ID" value="OAD39174.1"/>
    <property type="molecule type" value="Genomic_DNA"/>
</dbReference>
<dbReference type="STRING" id="1763535.LPB072_00570"/>
<evidence type="ECO:0000313" key="6">
    <source>
        <dbReference type="Proteomes" id="UP000185680"/>
    </source>
</evidence>
<evidence type="ECO:0000256" key="1">
    <source>
        <dbReference type="SAM" id="MobiDB-lite"/>
    </source>
</evidence>
<feature type="domain" description="Putative zinc-finger" evidence="2">
    <location>
        <begin position="11"/>
        <end position="45"/>
    </location>
</feature>
<dbReference type="KEGG" id="hyl:LPB072_00570"/>
<evidence type="ECO:0000313" key="5">
    <source>
        <dbReference type="Proteomes" id="UP000185657"/>
    </source>
</evidence>
<keyword evidence="5" id="KW-1185">Reference proteome</keyword>